<dbReference type="AlphaFoldDB" id="A0AAJ0HSY0"/>
<evidence type="ECO:0000256" key="1">
    <source>
        <dbReference type="SAM" id="MobiDB-lite"/>
    </source>
</evidence>
<evidence type="ECO:0000313" key="3">
    <source>
        <dbReference type="EMBL" id="KAK3360670.1"/>
    </source>
</evidence>
<organism evidence="3 4">
    <name type="scientific">Lasiosphaeria hispida</name>
    <dbReference type="NCBI Taxonomy" id="260671"/>
    <lineage>
        <taxon>Eukaryota</taxon>
        <taxon>Fungi</taxon>
        <taxon>Dikarya</taxon>
        <taxon>Ascomycota</taxon>
        <taxon>Pezizomycotina</taxon>
        <taxon>Sordariomycetes</taxon>
        <taxon>Sordariomycetidae</taxon>
        <taxon>Sordariales</taxon>
        <taxon>Lasiosphaeriaceae</taxon>
        <taxon>Lasiosphaeria</taxon>
    </lineage>
</organism>
<protein>
    <recommendedName>
        <fullName evidence="2">PD-(D/E)XK nuclease-like domain-containing protein</fullName>
    </recommendedName>
</protein>
<feature type="compositionally biased region" description="Polar residues" evidence="1">
    <location>
        <begin position="131"/>
        <end position="150"/>
    </location>
</feature>
<feature type="region of interest" description="Disordered" evidence="1">
    <location>
        <begin position="1"/>
        <end position="152"/>
    </location>
</feature>
<dbReference type="EMBL" id="JAUIQD010000002">
    <property type="protein sequence ID" value="KAK3360670.1"/>
    <property type="molecule type" value="Genomic_DNA"/>
</dbReference>
<gene>
    <name evidence="3" type="ORF">B0T25DRAFT_496644</name>
</gene>
<proteinExistence type="predicted"/>
<feature type="compositionally biased region" description="Basic and acidic residues" evidence="1">
    <location>
        <begin position="113"/>
        <end position="123"/>
    </location>
</feature>
<reference evidence="3" key="1">
    <citation type="journal article" date="2023" name="Mol. Phylogenet. Evol.">
        <title>Genome-scale phylogeny and comparative genomics of the fungal order Sordariales.</title>
        <authorList>
            <person name="Hensen N."/>
            <person name="Bonometti L."/>
            <person name="Westerberg I."/>
            <person name="Brannstrom I.O."/>
            <person name="Guillou S."/>
            <person name="Cros-Aarteil S."/>
            <person name="Calhoun S."/>
            <person name="Haridas S."/>
            <person name="Kuo A."/>
            <person name="Mondo S."/>
            <person name="Pangilinan J."/>
            <person name="Riley R."/>
            <person name="LaButti K."/>
            <person name="Andreopoulos B."/>
            <person name="Lipzen A."/>
            <person name="Chen C."/>
            <person name="Yan M."/>
            <person name="Daum C."/>
            <person name="Ng V."/>
            <person name="Clum A."/>
            <person name="Steindorff A."/>
            <person name="Ohm R.A."/>
            <person name="Martin F."/>
            <person name="Silar P."/>
            <person name="Natvig D.O."/>
            <person name="Lalanne C."/>
            <person name="Gautier V."/>
            <person name="Ament-Velasquez S.L."/>
            <person name="Kruys A."/>
            <person name="Hutchinson M.I."/>
            <person name="Powell A.J."/>
            <person name="Barry K."/>
            <person name="Miller A.N."/>
            <person name="Grigoriev I.V."/>
            <person name="Debuchy R."/>
            <person name="Gladieux P."/>
            <person name="Hiltunen Thoren M."/>
            <person name="Johannesson H."/>
        </authorList>
    </citation>
    <scope>NUCLEOTIDE SEQUENCE</scope>
    <source>
        <strain evidence="3">CBS 955.72</strain>
    </source>
</reference>
<feature type="compositionally biased region" description="Basic and acidic residues" evidence="1">
    <location>
        <begin position="29"/>
        <end position="54"/>
    </location>
</feature>
<dbReference type="InterPro" id="IPR046797">
    <property type="entry name" value="PDDEXK_12"/>
</dbReference>
<evidence type="ECO:0000313" key="4">
    <source>
        <dbReference type="Proteomes" id="UP001275084"/>
    </source>
</evidence>
<accession>A0AAJ0HSY0</accession>
<dbReference type="Proteomes" id="UP001275084">
    <property type="component" value="Unassembled WGS sequence"/>
</dbReference>
<sequence>MYRSKSSIEDWLLQPSADFGRANTTRKRPRDESDERDERNNWDNHIDRDGRDSKLPSPPTTLYIADLPSSLSMQDARCTTPIRSGKRRKEDDERQDKGDGDGNLNSDADDEDPTPRRRREDISSRGIAISSGPQASIQTSESTGSSQTWSVKRRRKAQGLALVSVSAPQLAYFNDPNSKPPPLLHEFANMLEDMDIDKRFVWPELQDEIEQHPLKSSLFRRLANPVFYASREGPRADHPPRGSSPSCSQLQQLVEAARECEIEHDSEAQWNCAVHYPLLALALGPHSANLRALNCTSATINSEYQTPQPRSTSVGSDAKKADFCIVLRQPSMHRHPSIAEINSAESINHSNHPPLLSNPIVISIETKAAAPNQEEAELQMGVWMAAHFARLRALVVCQYERRPSPSMPRQDVFAVETEWRRAVEKLGFLPGLLVLQHQWFFGSANYWGRGVTLWRMIGIGSTSKPEGICHIIYVVRRLALWAETTYWPWFKRWALSDT</sequence>
<keyword evidence="4" id="KW-1185">Reference proteome</keyword>
<feature type="domain" description="PD-(D/E)XK nuclease-like" evidence="2">
    <location>
        <begin position="235"/>
        <end position="487"/>
    </location>
</feature>
<name>A0AAJ0HSY0_9PEZI</name>
<reference evidence="3" key="2">
    <citation type="submission" date="2023-06" db="EMBL/GenBank/DDBJ databases">
        <authorList>
            <consortium name="Lawrence Berkeley National Laboratory"/>
            <person name="Haridas S."/>
            <person name="Hensen N."/>
            <person name="Bonometti L."/>
            <person name="Westerberg I."/>
            <person name="Brannstrom I.O."/>
            <person name="Guillou S."/>
            <person name="Cros-Aarteil S."/>
            <person name="Calhoun S."/>
            <person name="Kuo A."/>
            <person name="Mondo S."/>
            <person name="Pangilinan J."/>
            <person name="Riley R."/>
            <person name="Labutti K."/>
            <person name="Andreopoulos B."/>
            <person name="Lipzen A."/>
            <person name="Chen C."/>
            <person name="Yanf M."/>
            <person name="Daum C."/>
            <person name="Ng V."/>
            <person name="Clum A."/>
            <person name="Steindorff A."/>
            <person name="Ohm R."/>
            <person name="Martin F."/>
            <person name="Silar P."/>
            <person name="Natvig D."/>
            <person name="Lalanne C."/>
            <person name="Gautier V."/>
            <person name="Ament-Velasquez S.L."/>
            <person name="Kruys A."/>
            <person name="Hutchinson M.I."/>
            <person name="Powell A.J."/>
            <person name="Barry K."/>
            <person name="Miller A.N."/>
            <person name="Grigoriev I.V."/>
            <person name="Debuchy R."/>
            <person name="Gladieux P."/>
            <person name="Thoren M.H."/>
            <person name="Johannesson H."/>
        </authorList>
    </citation>
    <scope>NUCLEOTIDE SEQUENCE</scope>
    <source>
        <strain evidence="3">CBS 955.72</strain>
    </source>
</reference>
<feature type="compositionally biased region" description="Basic and acidic residues" evidence="1">
    <location>
        <begin position="88"/>
        <end position="100"/>
    </location>
</feature>
<dbReference type="Pfam" id="PF20516">
    <property type="entry name" value="PDDEXK_12"/>
    <property type="match status" value="1"/>
</dbReference>
<comment type="caution">
    <text evidence="3">The sequence shown here is derived from an EMBL/GenBank/DDBJ whole genome shotgun (WGS) entry which is preliminary data.</text>
</comment>
<evidence type="ECO:0000259" key="2">
    <source>
        <dbReference type="Pfam" id="PF20516"/>
    </source>
</evidence>